<accession>A0A9P7R8Y6</accession>
<protein>
    <submittedName>
        <fullName evidence="1">Uncharacterized protein</fullName>
    </submittedName>
</protein>
<dbReference type="Proteomes" id="UP000699042">
    <property type="component" value="Unassembled WGS sequence"/>
</dbReference>
<evidence type="ECO:0000313" key="1">
    <source>
        <dbReference type="EMBL" id="KAG7053100.1"/>
    </source>
</evidence>
<name>A0A9P7R8Y6_9PEZI</name>
<dbReference type="EMBL" id="JAESDN010000003">
    <property type="protein sequence ID" value="KAG7053100.1"/>
    <property type="molecule type" value="Genomic_DNA"/>
</dbReference>
<evidence type="ECO:0000313" key="2">
    <source>
        <dbReference type="Proteomes" id="UP000699042"/>
    </source>
</evidence>
<sequence length="62" mass="6690">MTHSDASVNRWKLEQLKVKRQPEATLLTRFPIKAVGDQALATPLALASNGCDAAVPVSAVRF</sequence>
<proteinExistence type="predicted"/>
<reference evidence="1" key="1">
    <citation type="submission" date="2021-05" db="EMBL/GenBank/DDBJ databases">
        <title>Comparative genomics of three Colletotrichum scovillei strains and genetic complementation revealed genes involved fungal growth and virulence on chili pepper.</title>
        <authorList>
            <person name="Hsieh D.-K."/>
            <person name="Chuang S.-C."/>
            <person name="Chen C.-Y."/>
            <person name="Chao Y.-T."/>
            <person name="Lu M.-Y.J."/>
            <person name="Lee M.-H."/>
            <person name="Shih M.-C."/>
        </authorList>
    </citation>
    <scope>NUCLEOTIDE SEQUENCE</scope>
    <source>
        <strain evidence="1">Coll-153</strain>
    </source>
</reference>
<comment type="caution">
    <text evidence="1">The sequence shown here is derived from an EMBL/GenBank/DDBJ whole genome shotgun (WGS) entry which is preliminary data.</text>
</comment>
<gene>
    <name evidence="1" type="ORF">JMJ77_000192</name>
</gene>
<dbReference type="AlphaFoldDB" id="A0A9P7R8Y6"/>
<keyword evidence="2" id="KW-1185">Reference proteome</keyword>
<organism evidence="1 2">
    <name type="scientific">Colletotrichum scovillei</name>
    <dbReference type="NCBI Taxonomy" id="1209932"/>
    <lineage>
        <taxon>Eukaryota</taxon>
        <taxon>Fungi</taxon>
        <taxon>Dikarya</taxon>
        <taxon>Ascomycota</taxon>
        <taxon>Pezizomycotina</taxon>
        <taxon>Sordariomycetes</taxon>
        <taxon>Hypocreomycetidae</taxon>
        <taxon>Glomerellales</taxon>
        <taxon>Glomerellaceae</taxon>
        <taxon>Colletotrichum</taxon>
        <taxon>Colletotrichum acutatum species complex</taxon>
    </lineage>
</organism>